<dbReference type="EMBL" id="LCTV02000005">
    <property type="protein sequence ID" value="PRQ75176.1"/>
    <property type="molecule type" value="Genomic_DNA"/>
</dbReference>
<dbReference type="PANTHER" id="PTHR31014:SF0">
    <property type="entry name" value="MITOCHONDRIAL TRANSLATION SYSTEM COMPONENT PET127-RELATED"/>
    <property type="match status" value="1"/>
</dbReference>
<dbReference type="GO" id="GO:0005740">
    <property type="term" value="C:mitochondrial envelope"/>
    <property type="evidence" value="ECO:0007669"/>
    <property type="project" value="TreeGrafter"/>
</dbReference>
<proteinExistence type="predicted"/>
<feature type="compositionally biased region" description="Basic and acidic residues" evidence="1">
    <location>
        <begin position="61"/>
        <end position="81"/>
    </location>
</feature>
<evidence type="ECO:0000313" key="4">
    <source>
        <dbReference type="Proteomes" id="UP000199069"/>
    </source>
</evidence>
<feature type="region of interest" description="Disordered" evidence="1">
    <location>
        <begin position="211"/>
        <end position="276"/>
    </location>
</feature>
<dbReference type="OrthoDB" id="10249045at2759"/>
<feature type="compositionally biased region" description="Low complexity" evidence="1">
    <location>
        <begin position="221"/>
        <end position="232"/>
    </location>
</feature>
<evidence type="ECO:0000256" key="1">
    <source>
        <dbReference type="SAM" id="MobiDB-lite"/>
    </source>
</evidence>
<dbReference type="PANTHER" id="PTHR31014">
    <property type="entry name" value="MITOCHONDRIAL TRANSLATION SYSTEM COMPONENT PET127-RELATED"/>
    <property type="match status" value="1"/>
</dbReference>
<sequence>MLALQSAARSCSRRCRTCPPPALLRRTFTISPSIQLDPAPAQHASQSRPLIPELQTPLRLGTKDKGKQRAQKGVRESKEWNVELTAASQGTAQATSKLSGSKRRRLSKKRRQAARQVDMGDSQATLRAEVKRVMERGEMVGPTPDQRFTFAARRFLSQTQNEVPTKELKLLRGRISALQARLRPWESMTTGQKNEEVERYRSVLRLNGLFHSASPPKSDPPSESAALEAEPAPSDKPTRSGSRSRSRSRSDIPAHLAEGGQPSPRHTPPEPAPIDRIADRERLMKELEVQWPRDMEDMEQAIRIYGSRIVQIETSNGNTSRVIDPKAPKPKDRNGPFLLDKIAQTLAVGGDAAMADAVKEEKDLMKEKWWKPNLATTKLAGLLPQTRKSGPRRQKPKPASENKAWDGSDPTLYQSEQPPVEPIDISTYKHVLTPGNISFDSIPPPGGPVPIATLAHSLDRVLFNPGVHFLQDPRSGVYNFARDTLENVPPIDKFDFSKLPQYITSSKDEALQGLAKAEDRKFVGSTSSTTGMLCQIYFWLSKFKPVNLSMLSQGFEDSDRGFSFGQKLPASVVLNYSDGRYAIDADKSIDKTADLNVLRDYGHLMEKLLTTEASEFKRFLVDAEDPAPSEANDRQAYHYAKTKEMVLRSQLDACNEYLPNKTFDLKTRSTVAVRQDRLNWEAAAGYTIDRLRGAYESFEREYYDLIRSAFLKYQFQARIGGMDGIFVAYHSTERFFGFQYVPIAEMDEALFGSHEAGDQVFRLSLGALEHILTEATKCYPDETVNLTFAAQEDTDVLRVFVAPQREMARLEEGEARAEESALEGEDKKQVLAGLVEGIDMTLLELKGSNYLDGVFQEGPVSVERRSTDKNVFTEFLNRDAEVPTWQVGYNVESSNTKTGGPTPAGAIAAFFADTRSLQRTFSSVILPAGITPADVAAAAERAREEGVELDESDLAARFPLGDGISYRGPTRYVENLRKLARDGMERRQAEEEKRQADRGDAKAQIVEVQSKIVVREA</sequence>
<evidence type="ECO:0000313" key="5">
    <source>
        <dbReference type="Proteomes" id="UP000239560"/>
    </source>
</evidence>
<dbReference type="Pfam" id="PF08634">
    <property type="entry name" value="Pet127"/>
    <property type="match status" value="1"/>
</dbReference>
<dbReference type="InterPro" id="IPR013943">
    <property type="entry name" value="Pet127"/>
</dbReference>
<evidence type="ECO:0000313" key="2">
    <source>
        <dbReference type="EMBL" id="CTR06991.1"/>
    </source>
</evidence>
<feature type="compositionally biased region" description="Low complexity" evidence="1">
    <location>
        <begin position="85"/>
        <end position="99"/>
    </location>
</feature>
<dbReference type="Proteomes" id="UP000199069">
    <property type="component" value="Unassembled WGS sequence"/>
</dbReference>
<accession>A0A0K3CIE5</accession>
<reference evidence="2 4" key="1">
    <citation type="submission" date="2015-07" db="EMBL/GenBank/DDBJ databases">
        <authorList>
            <person name="Cajimat M.N.B."/>
            <person name="Milazzo M.L."/>
            <person name="Fulhorst C.F."/>
        </authorList>
    </citation>
    <scope>NUCLEOTIDE SEQUENCE [LARGE SCALE GENOMIC DNA]</scope>
    <source>
        <strain evidence="2">Single colony</strain>
    </source>
</reference>
<dbReference type="GO" id="GO:0000964">
    <property type="term" value="P:mitochondrial RNA 5'-end processing"/>
    <property type="evidence" value="ECO:0007669"/>
    <property type="project" value="TreeGrafter"/>
</dbReference>
<evidence type="ECO:0000313" key="3">
    <source>
        <dbReference type="EMBL" id="PRQ75176.1"/>
    </source>
</evidence>
<keyword evidence="4" id="KW-1185">Reference proteome</keyword>
<feature type="region of interest" description="Disordered" evidence="1">
    <location>
        <begin position="37"/>
        <end position="116"/>
    </location>
</feature>
<dbReference type="EMBL" id="CWKI01000005">
    <property type="protein sequence ID" value="CTR06991.1"/>
    <property type="molecule type" value="Genomic_DNA"/>
</dbReference>
<dbReference type="STRING" id="5286.A0A0K3CIE5"/>
<dbReference type="AlphaFoldDB" id="A0A0K3CIE5"/>
<protein>
    <submittedName>
        <fullName evidence="3">Mitochondrial protein Pet127-domain containing protein</fullName>
    </submittedName>
</protein>
<feature type="region of interest" description="Disordered" evidence="1">
    <location>
        <begin position="380"/>
        <end position="418"/>
    </location>
</feature>
<gene>
    <name evidence="2" type="primary">FGENESH: predicted gene_5.397</name>
    <name evidence="3" type="ORF">AAT19DRAFT_14198</name>
    <name evidence="2" type="ORF">BN2166_0028520</name>
</gene>
<feature type="compositionally biased region" description="Basic residues" evidence="1">
    <location>
        <begin position="100"/>
        <end position="113"/>
    </location>
</feature>
<reference evidence="3 5" key="2">
    <citation type="journal article" date="2018" name="Elife">
        <title>Functional genomics of lipid metabolism in the oleaginous yeast Rhodosporidium toruloides.</title>
        <authorList>
            <person name="Coradetti S.T."/>
            <person name="Pinel D."/>
            <person name="Geiselman G."/>
            <person name="Ito M."/>
            <person name="Mondo S."/>
            <person name="Reilly M.C."/>
            <person name="Cheng Y.F."/>
            <person name="Bauer S."/>
            <person name="Grigoriev I."/>
            <person name="Gladden J.M."/>
            <person name="Simmons B.A."/>
            <person name="Brem R."/>
            <person name="Arkin A.P."/>
            <person name="Skerker J.M."/>
        </authorList>
    </citation>
    <scope>NUCLEOTIDE SEQUENCE [LARGE SCALE GENOMIC DNA]</scope>
    <source>
        <strain evidence="3 5">NBRC 0880</strain>
    </source>
</reference>
<dbReference type="Proteomes" id="UP000239560">
    <property type="component" value="Unassembled WGS sequence"/>
</dbReference>
<name>A0A0K3CIE5_RHOTO</name>
<organism evidence="2 4">
    <name type="scientific">Rhodotorula toruloides</name>
    <name type="common">Yeast</name>
    <name type="synonym">Rhodosporidium toruloides</name>
    <dbReference type="NCBI Taxonomy" id="5286"/>
    <lineage>
        <taxon>Eukaryota</taxon>
        <taxon>Fungi</taxon>
        <taxon>Dikarya</taxon>
        <taxon>Basidiomycota</taxon>
        <taxon>Pucciniomycotina</taxon>
        <taxon>Microbotryomycetes</taxon>
        <taxon>Sporidiobolales</taxon>
        <taxon>Sporidiobolaceae</taxon>
        <taxon>Rhodotorula</taxon>
    </lineage>
</organism>